<dbReference type="InterPro" id="IPR001533">
    <property type="entry name" value="Pterin_deHydtase"/>
</dbReference>
<dbReference type="InterPro" id="IPR036428">
    <property type="entry name" value="PCD_sf"/>
</dbReference>
<organism evidence="5 6">
    <name type="scientific">Pseudochelatococcus lubricantis</name>
    <dbReference type="NCBI Taxonomy" id="1538102"/>
    <lineage>
        <taxon>Bacteria</taxon>
        <taxon>Pseudomonadati</taxon>
        <taxon>Pseudomonadota</taxon>
        <taxon>Alphaproteobacteria</taxon>
        <taxon>Hyphomicrobiales</taxon>
        <taxon>Chelatococcaceae</taxon>
        <taxon>Pseudochelatococcus</taxon>
    </lineage>
</organism>
<dbReference type="EMBL" id="JAASQI010000003">
    <property type="protein sequence ID" value="NIJ57910.1"/>
    <property type="molecule type" value="Genomic_DNA"/>
</dbReference>
<evidence type="ECO:0000256" key="2">
    <source>
        <dbReference type="ARBA" id="ARBA00006472"/>
    </source>
</evidence>
<dbReference type="RefSeq" id="WP_166951010.1">
    <property type="nucleotide sequence ID" value="NZ_JAASQI010000003.1"/>
</dbReference>
<evidence type="ECO:0000256" key="3">
    <source>
        <dbReference type="ARBA" id="ARBA00023239"/>
    </source>
</evidence>
<dbReference type="PANTHER" id="PTHR12599">
    <property type="entry name" value="PTERIN-4-ALPHA-CARBINOLAMINE DEHYDRATASE"/>
    <property type="match status" value="1"/>
</dbReference>
<dbReference type="EC" id="4.2.1.96" evidence="4"/>
<dbReference type="HAMAP" id="MF_00434">
    <property type="entry name" value="Pterin_4_alpha"/>
    <property type="match status" value="1"/>
</dbReference>
<evidence type="ECO:0000313" key="6">
    <source>
        <dbReference type="Proteomes" id="UP001429580"/>
    </source>
</evidence>
<dbReference type="SUPFAM" id="SSF55248">
    <property type="entry name" value="PCD-like"/>
    <property type="match status" value="1"/>
</dbReference>
<comment type="catalytic activity">
    <reaction evidence="1 4">
        <text>(4aS,6R)-4a-hydroxy-L-erythro-5,6,7,8-tetrahydrobiopterin = (6R)-L-erythro-6,7-dihydrobiopterin + H2O</text>
        <dbReference type="Rhea" id="RHEA:11920"/>
        <dbReference type="ChEBI" id="CHEBI:15377"/>
        <dbReference type="ChEBI" id="CHEBI:15642"/>
        <dbReference type="ChEBI" id="CHEBI:43120"/>
        <dbReference type="EC" id="4.2.1.96"/>
    </reaction>
</comment>
<dbReference type="GO" id="GO:0008124">
    <property type="term" value="F:4-alpha-hydroxytetrahydrobiopterin dehydratase activity"/>
    <property type="evidence" value="ECO:0007669"/>
    <property type="project" value="UniProtKB-EC"/>
</dbReference>
<evidence type="ECO:0000256" key="1">
    <source>
        <dbReference type="ARBA" id="ARBA00001554"/>
    </source>
</evidence>
<keyword evidence="6" id="KW-1185">Reference proteome</keyword>
<accession>A0ABX0V256</accession>
<comment type="similarity">
    <text evidence="2 4">Belongs to the pterin-4-alpha-carbinolamine dehydratase family.</text>
</comment>
<dbReference type="Pfam" id="PF01329">
    <property type="entry name" value="Pterin_4a"/>
    <property type="match status" value="1"/>
</dbReference>
<gene>
    <name evidence="5" type="ORF">FHS82_001746</name>
</gene>
<dbReference type="Gene3D" id="3.30.1360.20">
    <property type="entry name" value="Transcriptional coactivator/pterin dehydratase"/>
    <property type="match status" value="1"/>
</dbReference>
<dbReference type="NCBIfam" id="NF002017">
    <property type="entry name" value="PRK00823.1-2"/>
    <property type="match status" value="1"/>
</dbReference>
<reference evidence="5 6" key="1">
    <citation type="submission" date="2020-03" db="EMBL/GenBank/DDBJ databases">
        <title>Genomic Encyclopedia of Type Strains, Phase IV (KMG-IV): sequencing the most valuable type-strain genomes for metagenomic binning, comparative biology and taxonomic classification.</title>
        <authorList>
            <person name="Goeker M."/>
        </authorList>
    </citation>
    <scope>NUCLEOTIDE SEQUENCE [LARGE SCALE GENOMIC DNA]</scope>
    <source>
        <strain evidence="5 6">DSM 103870</strain>
    </source>
</reference>
<evidence type="ECO:0000256" key="4">
    <source>
        <dbReference type="HAMAP-Rule" id="MF_00434"/>
    </source>
</evidence>
<keyword evidence="3 4" id="KW-0456">Lyase</keyword>
<sequence length="106" mass="11511">MTASPLPLRPGQVAGLAETLPLWRVTDDGKAIRRELRFRDFRQAFDLMSAIAAAADEQDHHPDWSNSYNRVAIRLTTHDAGGISARDIRLAEAIDAAAASFGAKPA</sequence>
<proteinExistence type="inferred from homology"/>
<dbReference type="Proteomes" id="UP001429580">
    <property type="component" value="Unassembled WGS sequence"/>
</dbReference>
<evidence type="ECO:0000313" key="5">
    <source>
        <dbReference type="EMBL" id="NIJ57910.1"/>
    </source>
</evidence>
<comment type="caution">
    <text evidence="5">The sequence shown here is derived from an EMBL/GenBank/DDBJ whole genome shotgun (WGS) entry which is preliminary data.</text>
</comment>
<dbReference type="PANTHER" id="PTHR12599:SF0">
    <property type="entry name" value="PTERIN-4-ALPHA-CARBINOLAMINE DEHYDRATASE"/>
    <property type="match status" value="1"/>
</dbReference>
<protein>
    <recommendedName>
        <fullName evidence="4">Putative pterin-4-alpha-carbinolamine dehydratase</fullName>
        <shortName evidence="4">PHS</shortName>
        <ecNumber evidence="4">4.2.1.96</ecNumber>
    </recommendedName>
    <alternativeName>
        <fullName evidence="4">4-alpha-hydroxy-tetrahydropterin dehydratase</fullName>
    </alternativeName>
    <alternativeName>
        <fullName evidence="4">Pterin carbinolamine dehydratase</fullName>
        <shortName evidence="4">PCD</shortName>
    </alternativeName>
</protein>
<name>A0ABX0V256_9HYPH</name>